<evidence type="ECO:0000313" key="1">
    <source>
        <dbReference type="EMBL" id="KAG7399263.1"/>
    </source>
</evidence>
<gene>
    <name evidence="1" type="primary">VPS13D_2</name>
    <name evidence="1" type="ORF">PHYBOEH_009302</name>
</gene>
<name>A0A8T1X5D5_9STRA</name>
<dbReference type="AlphaFoldDB" id="A0A8T1X5D5"/>
<dbReference type="Proteomes" id="UP000693981">
    <property type="component" value="Unassembled WGS sequence"/>
</dbReference>
<dbReference type="EMBL" id="JAGDFL010000058">
    <property type="protein sequence ID" value="KAG7399263.1"/>
    <property type="molecule type" value="Genomic_DNA"/>
</dbReference>
<organism evidence="1 2">
    <name type="scientific">Phytophthora boehmeriae</name>
    <dbReference type="NCBI Taxonomy" id="109152"/>
    <lineage>
        <taxon>Eukaryota</taxon>
        <taxon>Sar</taxon>
        <taxon>Stramenopiles</taxon>
        <taxon>Oomycota</taxon>
        <taxon>Peronosporomycetes</taxon>
        <taxon>Peronosporales</taxon>
        <taxon>Peronosporaceae</taxon>
        <taxon>Phytophthora</taxon>
    </lineage>
</organism>
<evidence type="ECO:0000313" key="2">
    <source>
        <dbReference type="Proteomes" id="UP000693981"/>
    </source>
</evidence>
<comment type="caution">
    <text evidence="1">The sequence shown here is derived from an EMBL/GenBank/DDBJ whole genome shotgun (WGS) entry which is preliminary data.</text>
</comment>
<accession>A0A8T1X5D5</accession>
<protein>
    <submittedName>
        <fullName evidence="1">Vacuolar protein sorting-associated protein 13D</fullName>
    </submittedName>
</protein>
<proteinExistence type="predicted"/>
<dbReference type="OrthoDB" id="428159at2759"/>
<keyword evidence="2" id="KW-1185">Reference proteome</keyword>
<reference evidence="1" key="1">
    <citation type="submission" date="2021-02" db="EMBL/GenBank/DDBJ databases">
        <authorList>
            <person name="Palmer J.M."/>
        </authorList>
    </citation>
    <scope>NUCLEOTIDE SEQUENCE</scope>
    <source>
        <strain evidence="1">SCRP23</strain>
    </source>
</reference>
<sequence>MGGTLLFNYFNNSIYRWEPLVEPFVVQMRIHRALEENSLVEVFANLPDTVNFNMTPAMAPLMSSEALKQADFVTSGSKSTAPFWVENKTGLDLKFSFRRGTGNIIQQVVPDNGKMSVDCRDQGDMRSFDSASADRFLREADRQALTVNHTLSVWLNGNNANA</sequence>